<dbReference type="SUPFAM" id="SSF46785">
    <property type="entry name" value="Winged helix' DNA-binding domain"/>
    <property type="match status" value="1"/>
</dbReference>
<comment type="caution">
    <text evidence="8">The sequence shown here is derived from an EMBL/GenBank/DDBJ whole genome shotgun (WGS) entry which is preliminary data.</text>
</comment>
<dbReference type="Gene3D" id="3.40.190.10">
    <property type="entry name" value="Periplasmic binding protein-like II"/>
    <property type="match status" value="2"/>
</dbReference>
<protein>
    <recommendedName>
        <fullName evidence="10">LysR family transcriptional regulator</fullName>
    </recommendedName>
</protein>
<dbReference type="InterPro" id="IPR000847">
    <property type="entry name" value="LysR_HTH_N"/>
</dbReference>
<keyword evidence="9" id="KW-1185">Reference proteome</keyword>
<evidence type="ECO:0000259" key="6">
    <source>
        <dbReference type="Pfam" id="PF03466"/>
    </source>
</evidence>
<sequence length="357" mass="38549">MEGHLTLPGASEIALAEAEHRRVRAPQALLDTTLDQLRTLVVVHEAGTALAAARLLGREQSSVQKQLDTLNRNFRELCGEPLVLKQGRGKSALFTGTGEALVERARDTLDDWLDVVTDSRRRVGGSLRVGTTRFTLGFLTPAVERVAAGFRADGIDLKVVHLRTRNLLEALRANEVDLVCGSTLTHVGANPAGLDVLEWRRSGLTLVTNLDRRLVPGPAVRAAGLPRLPLIVAGSGLVAEFLRGWYGADYRGLLNVAAEVDDVRYGLELLSSGLLHGCMLVTRGVAEAAADGRLPDGRGLRILDVLGDLEPRLEVLVGAFARAGELGQHDADHPLNRLWAALTSRHDEWRAEQPTSG</sequence>
<evidence type="ECO:0000313" key="7">
    <source>
        <dbReference type="EMBL" id="GAA3352921.1"/>
    </source>
</evidence>
<dbReference type="EMBL" id="BAAAYK010000009">
    <property type="protein sequence ID" value="GAA3352921.1"/>
    <property type="molecule type" value="Genomic_DNA"/>
</dbReference>
<feature type="domain" description="LysR substrate-binding" evidence="6">
    <location>
        <begin position="122"/>
        <end position="294"/>
    </location>
</feature>
<evidence type="ECO:0008006" key="10">
    <source>
        <dbReference type="Google" id="ProtNLM"/>
    </source>
</evidence>
<dbReference type="Proteomes" id="UP001500483">
    <property type="component" value="Unassembled WGS sequence"/>
</dbReference>
<dbReference type="InterPro" id="IPR005119">
    <property type="entry name" value="LysR_subst-bd"/>
</dbReference>
<evidence type="ECO:0000259" key="5">
    <source>
        <dbReference type="Pfam" id="PF00126"/>
    </source>
</evidence>
<name>A0ABP6RK59_9PSEU</name>
<comment type="similarity">
    <text evidence="1">Belongs to the LysR transcriptional regulatory family.</text>
</comment>
<dbReference type="InterPro" id="IPR036390">
    <property type="entry name" value="WH_DNA-bd_sf"/>
</dbReference>
<gene>
    <name evidence="7" type="ORF">GCM10020366_04350</name>
    <name evidence="8" type="ORF">GCM10020366_13040</name>
</gene>
<evidence type="ECO:0000256" key="2">
    <source>
        <dbReference type="ARBA" id="ARBA00023015"/>
    </source>
</evidence>
<reference evidence="9" key="2">
    <citation type="journal article" date="2019" name="Int. J. Syst. Evol. Microbiol.">
        <title>The Global Catalogue of Microorganisms (GCM) 10K type strain sequencing project: providing services to taxonomists for standard genome sequencing and annotation.</title>
        <authorList>
            <consortium name="The Broad Institute Genomics Platform"/>
            <consortium name="The Broad Institute Genome Sequencing Center for Infectious Disease"/>
            <person name="Wu L."/>
            <person name="Ma J."/>
        </authorList>
    </citation>
    <scope>NUCLEOTIDE SEQUENCE [LARGE SCALE GENOMIC DNA]</scope>
    <source>
        <strain evidence="9">JCM 9687</strain>
    </source>
</reference>
<keyword evidence="4" id="KW-0804">Transcription</keyword>
<reference evidence="8" key="1">
    <citation type="journal article" date="2014" name="Int. J. Syst. Evol. Microbiol.">
        <title>Complete genome of a new Firmicutes species belonging to the dominant human colonic microbiota ('Ruminococcus bicirculans') reveals two chromosomes and a selective capacity to utilize plant glucans.</title>
        <authorList>
            <consortium name="NISC Comparative Sequencing Program"/>
            <person name="Wegmann U."/>
            <person name="Louis P."/>
            <person name="Goesmann A."/>
            <person name="Henrissat B."/>
            <person name="Duncan S.H."/>
            <person name="Flint H.J."/>
        </authorList>
    </citation>
    <scope>NUCLEOTIDE SEQUENCE</scope>
    <source>
        <strain evidence="8">JCM 9687</strain>
    </source>
</reference>
<dbReference type="InterPro" id="IPR036388">
    <property type="entry name" value="WH-like_DNA-bd_sf"/>
</dbReference>
<dbReference type="SUPFAM" id="SSF53850">
    <property type="entry name" value="Periplasmic binding protein-like II"/>
    <property type="match status" value="1"/>
</dbReference>
<reference evidence="8" key="3">
    <citation type="submission" date="2023-12" db="EMBL/GenBank/DDBJ databases">
        <authorList>
            <person name="Sun Q."/>
            <person name="Inoue M."/>
        </authorList>
    </citation>
    <scope>NUCLEOTIDE SEQUENCE</scope>
    <source>
        <strain evidence="8">JCM 9687</strain>
    </source>
</reference>
<evidence type="ECO:0000256" key="4">
    <source>
        <dbReference type="ARBA" id="ARBA00023163"/>
    </source>
</evidence>
<keyword evidence="3" id="KW-0238">DNA-binding</keyword>
<dbReference type="Pfam" id="PF00126">
    <property type="entry name" value="HTH_1"/>
    <property type="match status" value="1"/>
</dbReference>
<proteinExistence type="inferred from homology"/>
<keyword evidence="2" id="KW-0805">Transcription regulation</keyword>
<dbReference type="PANTHER" id="PTHR30126:SF39">
    <property type="entry name" value="HTH-TYPE TRANSCRIPTIONAL REGULATOR CYSL"/>
    <property type="match status" value="1"/>
</dbReference>
<dbReference type="Gene3D" id="1.10.10.10">
    <property type="entry name" value="Winged helix-like DNA-binding domain superfamily/Winged helix DNA-binding domain"/>
    <property type="match status" value="1"/>
</dbReference>
<evidence type="ECO:0000256" key="3">
    <source>
        <dbReference type="ARBA" id="ARBA00023125"/>
    </source>
</evidence>
<evidence type="ECO:0000313" key="9">
    <source>
        <dbReference type="Proteomes" id="UP001500483"/>
    </source>
</evidence>
<dbReference type="PANTHER" id="PTHR30126">
    <property type="entry name" value="HTH-TYPE TRANSCRIPTIONAL REGULATOR"/>
    <property type="match status" value="1"/>
</dbReference>
<evidence type="ECO:0000256" key="1">
    <source>
        <dbReference type="ARBA" id="ARBA00009437"/>
    </source>
</evidence>
<evidence type="ECO:0000313" key="8">
    <source>
        <dbReference type="EMBL" id="GAA3354943.1"/>
    </source>
</evidence>
<dbReference type="Pfam" id="PF03466">
    <property type="entry name" value="LysR_substrate"/>
    <property type="match status" value="1"/>
</dbReference>
<organism evidence="8 9">
    <name type="scientific">Saccharopolyspora gregorii</name>
    <dbReference type="NCBI Taxonomy" id="33914"/>
    <lineage>
        <taxon>Bacteria</taxon>
        <taxon>Bacillati</taxon>
        <taxon>Actinomycetota</taxon>
        <taxon>Actinomycetes</taxon>
        <taxon>Pseudonocardiales</taxon>
        <taxon>Pseudonocardiaceae</taxon>
        <taxon>Saccharopolyspora</taxon>
    </lineage>
</organism>
<accession>A0ABP6RK59</accession>
<feature type="domain" description="HTH lysR-type" evidence="5">
    <location>
        <begin position="34"/>
        <end position="98"/>
    </location>
</feature>
<dbReference type="EMBL" id="BAAAYK010000038">
    <property type="protein sequence ID" value="GAA3354943.1"/>
    <property type="molecule type" value="Genomic_DNA"/>
</dbReference>